<dbReference type="Proteomes" id="UP001311915">
    <property type="component" value="Unassembled WGS sequence"/>
</dbReference>
<keyword evidence="7" id="KW-1185">Reference proteome</keyword>
<evidence type="ECO:0000256" key="5">
    <source>
        <dbReference type="ARBA" id="ARBA00023136"/>
    </source>
</evidence>
<evidence type="ECO:0000313" key="7">
    <source>
        <dbReference type="Proteomes" id="UP001311915"/>
    </source>
</evidence>
<dbReference type="PANTHER" id="PTHR28525:SF1">
    <property type="entry name" value="REACTIVE OXYGEN SPECIES MODULATOR 1"/>
    <property type="match status" value="1"/>
</dbReference>
<dbReference type="SMART" id="SM01378">
    <property type="entry name" value="Romo1"/>
    <property type="match status" value="1"/>
</dbReference>
<name>A0AAV9LRL1_9SOLN</name>
<dbReference type="GO" id="GO:0005744">
    <property type="term" value="C:TIM23 mitochondrial import inner membrane translocase complex"/>
    <property type="evidence" value="ECO:0007669"/>
    <property type="project" value="TreeGrafter"/>
</dbReference>
<comment type="similarity">
    <text evidence="2">Belongs to the MGR2 family.</text>
</comment>
<comment type="subcellular location">
    <subcellularLocation>
        <location evidence="1">Membrane</location>
    </subcellularLocation>
</comment>
<accession>A0AAV9LRL1</accession>
<dbReference type="EMBL" id="JAWPEI010000004">
    <property type="protein sequence ID" value="KAK4728118.1"/>
    <property type="molecule type" value="Genomic_DNA"/>
</dbReference>
<keyword evidence="3" id="KW-0812">Transmembrane</keyword>
<dbReference type="PANTHER" id="PTHR28525">
    <property type="entry name" value="REACTIVE OXYGEN SPECIES MODULATOR 1"/>
    <property type="match status" value="1"/>
</dbReference>
<evidence type="ECO:0000256" key="3">
    <source>
        <dbReference type="ARBA" id="ARBA00022692"/>
    </source>
</evidence>
<keyword evidence="4" id="KW-1133">Transmembrane helix</keyword>
<keyword evidence="5" id="KW-0472">Membrane</keyword>
<protein>
    <submittedName>
        <fullName evidence="6">Uncharacterized protein</fullName>
    </submittedName>
</protein>
<evidence type="ECO:0000313" key="6">
    <source>
        <dbReference type="EMBL" id="KAK4728118.1"/>
    </source>
</evidence>
<organism evidence="6 7">
    <name type="scientific">Solanum pinnatisectum</name>
    <name type="common">tansyleaf nightshade</name>
    <dbReference type="NCBI Taxonomy" id="50273"/>
    <lineage>
        <taxon>Eukaryota</taxon>
        <taxon>Viridiplantae</taxon>
        <taxon>Streptophyta</taxon>
        <taxon>Embryophyta</taxon>
        <taxon>Tracheophyta</taxon>
        <taxon>Spermatophyta</taxon>
        <taxon>Magnoliopsida</taxon>
        <taxon>eudicotyledons</taxon>
        <taxon>Gunneridae</taxon>
        <taxon>Pentapetalae</taxon>
        <taxon>asterids</taxon>
        <taxon>lamiids</taxon>
        <taxon>Solanales</taxon>
        <taxon>Solanaceae</taxon>
        <taxon>Solanoideae</taxon>
        <taxon>Solaneae</taxon>
        <taxon>Solanum</taxon>
    </lineage>
</organism>
<dbReference type="GO" id="GO:0045039">
    <property type="term" value="P:protein insertion into mitochondrial inner membrane"/>
    <property type="evidence" value="ECO:0007669"/>
    <property type="project" value="TreeGrafter"/>
</dbReference>
<sequence length="95" mass="10656">MARDSCLARVTVGVVVGGAIGGAGTYEAVSFKVSRLLKIRYIGQTTLRRATIFGLLIYWTNYFEKGNHFWSLLGCWKLDTPWKVLLSIYFASCVE</sequence>
<dbReference type="Pfam" id="PF10247">
    <property type="entry name" value="Romo1"/>
    <property type="match status" value="1"/>
</dbReference>
<dbReference type="GO" id="GO:0030150">
    <property type="term" value="P:protein import into mitochondrial matrix"/>
    <property type="evidence" value="ECO:0007669"/>
    <property type="project" value="TreeGrafter"/>
</dbReference>
<proteinExistence type="inferred from homology"/>
<evidence type="ECO:0000256" key="1">
    <source>
        <dbReference type="ARBA" id="ARBA00004370"/>
    </source>
</evidence>
<dbReference type="InterPro" id="IPR018450">
    <property type="entry name" value="Romo1/Mgr2"/>
</dbReference>
<reference evidence="6 7" key="1">
    <citation type="submission" date="2023-10" db="EMBL/GenBank/DDBJ databases">
        <title>Genome-Wide Identification Analysis in wild type Solanum Pinnatisectum Reveals Some Genes Defensing Phytophthora Infestans.</title>
        <authorList>
            <person name="Sun C."/>
        </authorList>
    </citation>
    <scope>NUCLEOTIDE SEQUENCE [LARGE SCALE GENOMIC DNA]</scope>
    <source>
        <strain evidence="6">LQN</strain>
        <tissue evidence="6">Leaf</tissue>
    </source>
</reference>
<comment type="caution">
    <text evidence="6">The sequence shown here is derived from an EMBL/GenBank/DDBJ whole genome shotgun (WGS) entry which is preliminary data.</text>
</comment>
<gene>
    <name evidence="6" type="ORF">R3W88_021106</name>
</gene>
<dbReference type="AlphaFoldDB" id="A0AAV9LRL1"/>
<evidence type="ECO:0000256" key="4">
    <source>
        <dbReference type="ARBA" id="ARBA00022989"/>
    </source>
</evidence>
<evidence type="ECO:0000256" key="2">
    <source>
        <dbReference type="ARBA" id="ARBA00007839"/>
    </source>
</evidence>